<evidence type="ECO:0000256" key="5">
    <source>
        <dbReference type="ARBA" id="ARBA00022552"/>
    </source>
</evidence>
<comment type="function">
    <text evidence="1">Specifically methylates the cytosine at position 967 (m5C967) of 16S rRNA.</text>
</comment>
<dbReference type="PROSITE" id="PS51686">
    <property type="entry name" value="SAM_MT_RSMB_NOP"/>
    <property type="match status" value="1"/>
</dbReference>
<gene>
    <name evidence="15" type="ORF">ATO7_14823</name>
</gene>
<evidence type="ECO:0000313" key="16">
    <source>
        <dbReference type="Proteomes" id="UP000192342"/>
    </source>
</evidence>
<dbReference type="OrthoDB" id="9810297at2"/>
<dbReference type="NCBIfam" id="TIGR00563">
    <property type="entry name" value="rsmB"/>
    <property type="match status" value="1"/>
</dbReference>
<keyword evidence="16" id="KW-1185">Reference proteome</keyword>
<dbReference type="Gene3D" id="3.40.50.150">
    <property type="entry name" value="Vaccinia Virus protein VP39"/>
    <property type="match status" value="1"/>
</dbReference>
<evidence type="ECO:0000259" key="14">
    <source>
        <dbReference type="PROSITE" id="PS51686"/>
    </source>
</evidence>
<evidence type="ECO:0000256" key="13">
    <source>
        <dbReference type="PROSITE-ProRule" id="PRU01023"/>
    </source>
</evidence>
<dbReference type="SUPFAM" id="SSF48013">
    <property type="entry name" value="NusB-like"/>
    <property type="match status" value="1"/>
</dbReference>
<protein>
    <recommendedName>
        <fullName evidence="3">16S rRNA (cytosine(967)-C(5))-methyltransferase</fullName>
        <ecNumber evidence="3">2.1.1.176</ecNumber>
    </recommendedName>
    <alternativeName>
        <fullName evidence="10">16S rRNA m5C967 methyltransferase</fullName>
    </alternativeName>
    <alternativeName>
        <fullName evidence="11">rRNA (cytosine-C(5)-)-methyltransferase RsmB</fullName>
    </alternativeName>
</protein>
<comment type="caution">
    <text evidence="15">The sequence shown here is derived from an EMBL/GenBank/DDBJ whole genome shotgun (WGS) entry which is preliminary data.</text>
</comment>
<dbReference type="PANTHER" id="PTHR22807:SF61">
    <property type="entry name" value="NOL1_NOP2_SUN FAMILY PROTEIN _ ANTITERMINATION NUSB DOMAIN-CONTAINING PROTEIN"/>
    <property type="match status" value="1"/>
</dbReference>
<evidence type="ECO:0000256" key="4">
    <source>
        <dbReference type="ARBA" id="ARBA00022490"/>
    </source>
</evidence>
<accession>A0A1Y1SAP0</accession>
<feature type="binding site" evidence="13">
    <location>
        <position position="309"/>
    </location>
    <ligand>
        <name>S-adenosyl-L-methionine</name>
        <dbReference type="ChEBI" id="CHEBI:59789"/>
    </ligand>
</feature>
<keyword evidence="6 13" id="KW-0489">Methyltransferase</keyword>
<dbReference type="EC" id="2.1.1.176" evidence="3"/>
<keyword evidence="4" id="KW-0963">Cytoplasm</keyword>
<dbReference type="Gene3D" id="3.30.70.1170">
    <property type="entry name" value="Sun protein, domain 3"/>
    <property type="match status" value="1"/>
</dbReference>
<dbReference type="InterPro" id="IPR001678">
    <property type="entry name" value="MeTrfase_RsmB-F_NOP2_dom"/>
</dbReference>
<comment type="similarity">
    <text evidence="13">Belongs to the class I-like SAM-binding methyltransferase superfamily. RsmB/NOP family.</text>
</comment>
<keyword evidence="5" id="KW-0698">rRNA processing</keyword>
<dbReference type="PANTHER" id="PTHR22807">
    <property type="entry name" value="NOP2 YEAST -RELATED NOL1/NOP2/FMU SUN DOMAIN-CONTAINING"/>
    <property type="match status" value="1"/>
</dbReference>
<reference evidence="15 16" key="1">
    <citation type="submission" date="2013-04" db="EMBL/GenBank/DDBJ databases">
        <title>Oceanococcus atlanticus 22II-S10r2 Genome Sequencing.</title>
        <authorList>
            <person name="Lai Q."/>
            <person name="Li G."/>
            <person name="Shao Z."/>
        </authorList>
    </citation>
    <scope>NUCLEOTIDE SEQUENCE [LARGE SCALE GENOMIC DNA]</scope>
    <source>
        <strain evidence="15 16">22II-S10r2</strain>
    </source>
</reference>
<dbReference type="GO" id="GO:0003723">
    <property type="term" value="F:RNA binding"/>
    <property type="evidence" value="ECO:0007669"/>
    <property type="project" value="UniProtKB-UniRule"/>
</dbReference>
<dbReference type="InterPro" id="IPR049560">
    <property type="entry name" value="MeTrfase_RsmB-F_NOP2_cat"/>
</dbReference>
<keyword evidence="8 13" id="KW-0949">S-adenosyl-L-methionine</keyword>
<dbReference type="InterPro" id="IPR035926">
    <property type="entry name" value="NusB-like_sf"/>
</dbReference>
<dbReference type="SUPFAM" id="SSF53335">
    <property type="entry name" value="S-adenosyl-L-methionine-dependent methyltransferases"/>
    <property type="match status" value="1"/>
</dbReference>
<evidence type="ECO:0000256" key="11">
    <source>
        <dbReference type="ARBA" id="ARBA00031088"/>
    </source>
</evidence>
<evidence type="ECO:0000256" key="2">
    <source>
        <dbReference type="ARBA" id="ARBA00004496"/>
    </source>
</evidence>
<evidence type="ECO:0000256" key="7">
    <source>
        <dbReference type="ARBA" id="ARBA00022679"/>
    </source>
</evidence>
<dbReference type="Proteomes" id="UP000192342">
    <property type="component" value="Unassembled WGS sequence"/>
</dbReference>
<keyword evidence="9 13" id="KW-0694">RNA-binding</keyword>
<evidence type="ECO:0000256" key="1">
    <source>
        <dbReference type="ARBA" id="ARBA00002724"/>
    </source>
</evidence>
<proteinExistence type="inferred from homology"/>
<dbReference type="InterPro" id="IPR054728">
    <property type="entry name" value="RsmB-like_ferredoxin"/>
</dbReference>
<dbReference type="GO" id="GO:0008649">
    <property type="term" value="F:rRNA methyltransferase activity"/>
    <property type="evidence" value="ECO:0007669"/>
    <property type="project" value="InterPro"/>
</dbReference>
<dbReference type="GO" id="GO:0006355">
    <property type="term" value="P:regulation of DNA-templated transcription"/>
    <property type="evidence" value="ECO:0007669"/>
    <property type="project" value="InterPro"/>
</dbReference>
<evidence type="ECO:0000256" key="12">
    <source>
        <dbReference type="ARBA" id="ARBA00047283"/>
    </source>
</evidence>
<dbReference type="InterPro" id="IPR029063">
    <property type="entry name" value="SAM-dependent_MTases_sf"/>
</dbReference>
<dbReference type="InterPro" id="IPR004573">
    <property type="entry name" value="rRNA_ssu_MeTfrase_B"/>
</dbReference>
<dbReference type="InterPro" id="IPR023267">
    <property type="entry name" value="RCMT"/>
</dbReference>
<dbReference type="EMBL" id="AQQV01000004">
    <property type="protein sequence ID" value="ORE85505.1"/>
    <property type="molecule type" value="Genomic_DNA"/>
</dbReference>
<feature type="binding site" evidence="13">
    <location>
        <begin position="243"/>
        <end position="249"/>
    </location>
    <ligand>
        <name>S-adenosyl-L-methionine</name>
        <dbReference type="ChEBI" id="CHEBI:59789"/>
    </ligand>
</feature>
<organism evidence="15 16">
    <name type="scientific">Oceanococcus atlanticus</name>
    <dbReference type="NCBI Taxonomy" id="1317117"/>
    <lineage>
        <taxon>Bacteria</taxon>
        <taxon>Pseudomonadati</taxon>
        <taxon>Pseudomonadota</taxon>
        <taxon>Gammaproteobacteria</taxon>
        <taxon>Chromatiales</taxon>
        <taxon>Oceanococcaceae</taxon>
        <taxon>Oceanococcus</taxon>
    </lineage>
</organism>
<dbReference type="Gene3D" id="1.10.940.10">
    <property type="entry name" value="NusB-like"/>
    <property type="match status" value="1"/>
</dbReference>
<feature type="domain" description="SAM-dependent MTase RsmB/NOP-type" evidence="14">
    <location>
        <begin position="152"/>
        <end position="419"/>
    </location>
</feature>
<feature type="binding site" evidence="13">
    <location>
        <position position="292"/>
    </location>
    <ligand>
        <name>S-adenosyl-L-methionine</name>
        <dbReference type="ChEBI" id="CHEBI:59789"/>
    </ligand>
</feature>
<name>A0A1Y1SAP0_9GAMM</name>
<comment type="subcellular location">
    <subcellularLocation>
        <location evidence="2">Cytoplasm</location>
    </subcellularLocation>
</comment>
<evidence type="ECO:0000313" key="15">
    <source>
        <dbReference type="EMBL" id="ORE85505.1"/>
    </source>
</evidence>
<dbReference type="PRINTS" id="PR02008">
    <property type="entry name" value="RCMTFAMILY"/>
</dbReference>
<dbReference type="Pfam" id="PF22458">
    <property type="entry name" value="RsmF-B_ferredox"/>
    <property type="match status" value="1"/>
</dbReference>
<feature type="active site" description="Nucleophile" evidence="13">
    <location>
        <position position="362"/>
    </location>
</feature>
<dbReference type="Pfam" id="PF01189">
    <property type="entry name" value="Methyltr_RsmB-F"/>
    <property type="match status" value="1"/>
</dbReference>
<dbReference type="NCBIfam" id="NF008149">
    <property type="entry name" value="PRK10901.1"/>
    <property type="match status" value="1"/>
</dbReference>
<evidence type="ECO:0000256" key="3">
    <source>
        <dbReference type="ARBA" id="ARBA00012140"/>
    </source>
</evidence>
<dbReference type="Pfam" id="PF01029">
    <property type="entry name" value="NusB"/>
    <property type="match status" value="1"/>
</dbReference>
<dbReference type="RefSeq" id="WP_158523229.1">
    <property type="nucleotide sequence ID" value="NZ_AQQV01000004.1"/>
</dbReference>
<feature type="binding site" evidence="13">
    <location>
        <position position="266"/>
    </location>
    <ligand>
        <name>S-adenosyl-L-methionine</name>
        <dbReference type="ChEBI" id="CHEBI:59789"/>
    </ligand>
</feature>
<dbReference type="AlphaFoldDB" id="A0A1Y1SAP0"/>
<evidence type="ECO:0000256" key="9">
    <source>
        <dbReference type="ARBA" id="ARBA00022884"/>
    </source>
</evidence>
<dbReference type="InterPro" id="IPR006027">
    <property type="entry name" value="NusB_RsmB_TIM44"/>
</dbReference>
<dbReference type="CDD" id="cd02440">
    <property type="entry name" value="AdoMet_MTases"/>
    <property type="match status" value="1"/>
</dbReference>
<comment type="catalytic activity">
    <reaction evidence="12">
        <text>cytidine(967) in 16S rRNA + S-adenosyl-L-methionine = 5-methylcytidine(967) in 16S rRNA + S-adenosyl-L-homocysteine + H(+)</text>
        <dbReference type="Rhea" id="RHEA:42748"/>
        <dbReference type="Rhea" id="RHEA-COMP:10219"/>
        <dbReference type="Rhea" id="RHEA-COMP:10220"/>
        <dbReference type="ChEBI" id="CHEBI:15378"/>
        <dbReference type="ChEBI" id="CHEBI:57856"/>
        <dbReference type="ChEBI" id="CHEBI:59789"/>
        <dbReference type="ChEBI" id="CHEBI:74483"/>
        <dbReference type="ChEBI" id="CHEBI:82748"/>
        <dbReference type="EC" id="2.1.1.176"/>
    </reaction>
</comment>
<evidence type="ECO:0000256" key="6">
    <source>
        <dbReference type="ARBA" id="ARBA00022603"/>
    </source>
</evidence>
<keyword evidence="7 13" id="KW-0808">Transferase</keyword>
<evidence type="ECO:0000256" key="8">
    <source>
        <dbReference type="ARBA" id="ARBA00022691"/>
    </source>
</evidence>
<dbReference type="GO" id="GO:0005737">
    <property type="term" value="C:cytoplasm"/>
    <property type="evidence" value="ECO:0007669"/>
    <property type="project" value="UniProtKB-SubCell"/>
</dbReference>
<sequence length="420" mass="46058">MTDSRQVVLKALSLLNTGRNLPDALSQAGISKLSPRDRAFARRLAVHAVRHRRRLEQQIQAYLQRPTKDRGVLDLLWLGAAQIDLADVATHAAVNSTVEVAPKRLRGLVNAILRRRLREAPAAPQGLAEQHSFPGWMVARITRDWGDRAGEILDQLNQDPALCLRINRQKSSRAQWLTALSDDSAQSLGSDVVQSDGVVLAQSRELAELPGYADGGLSVQGPSAQAAAHLMQLQSGQRVLDACAAPGGKTAHMLELCPDIVCTALDIEPARVARIEDNLKRLGLQARCMSGDMLEPGDWAGEYDRVLLDVPCSGTGVIARHPDIKWLRREQDVAQLAARQLKMLQRAWSWLAPGGVLLYCTCSILSEENDAVVAGFLNEQPEARLQALSLPFGQASEYGWRVAPQAPYEGFYFARLIKDP</sequence>
<evidence type="ECO:0000256" key="10">
    <source>
        <dbReference type="ARBA" id="ARBA00030399"/>
    </source>
</evidence>
<dbReference type="STRING" id="1317117.ATO7_14823"/>
<dbReference type="FunFam" id="3.40.50.150:FF:000022">
    <property type="entry name" value="Ribosomal RNA small subunit methyltransferase B"/>
    <property type="match status" value="1"/>
</dbReference>